<comment type="similarity">
    <text evidence="1">Belongs to the LysR transcriptional regulatory family.</text>
</comment>
<dbReference type="Proteomes" id="UP000214603">
    <property type="component" value="Unassembled WGS sequence"/>
</dbReference>
<dbReference type="InterPro" id="IPR036390">
    <property type="entry name" value="WH_DNA-bd_sf"/>
</dbReference>
<dbReference type="SUPFAM" id="SSF53850">
    <property type="entry name" value="Periplasmic binding protein-like II"/>
    <property type="match status" value="1"/>
</dbReference>
<evidence type="ECO:0000256" key="3">
    <source>
        <dbReference type="ARBA" id="ARBA00023125"/>
    </source>
</evidence>
<dbReference type="InterPro" id="IPR058163">
    <property type="entry name" value="LysR-type_TF_proteobact-type"/>
</dbReference>
<dbReference type="GO" id="GO:0043565">
    <property type="term" value="F:sequence-specific DNA binding"/>
    <property type="evidence" value="ECO:0007669"/>
    <property type="project" value="TreeGrafter"/>
</dbReference>
<keyword evidence="2" id="KW-0805">Transcription regulation</keyword>
<organism evidence="6 7">
    <name type="scientific">Candidimonas nitroreducens</name>
    <dbReference type="NCBI Taxonomy" id="683354"/>
    <lineage>
        <taxon>Bacteria</taxon>
        <taxon>Pseudomonadati</taxon>
        <taxon>Pseudomonadota</taxon>
        <taxon>Betaproteobacteria</taxon>
        <taxon>Burkholderiales</taxon>
        <taxon>Alcaligenaceae</taxon>
        <taxon>Candidimonas</taxon>
    </lineage>
</organism>
<dbReference type="Pfam" id="PF03466">
    <property type="entry name" value="LysR_substrate"/>
    <property type="match status" value="1"/>
</dbReference>
<feature type="domain" description="HTH lysR-type" evidence="5">
    <location>
        <begin position="3"/>
        <end position="60"/>
    </location>
</feature>
<dbReference type="InterPro" id="IPR036388">
    <property type="entry name" value="WH-like_DNA-bd_sf"/>
</dbReference>
<dbReference type="FunFam" id="1.10.10.10:FF:000001">
    <property type="entry name" value="LysR family transcriptional regulator"/>
    <property type="match status" value="1"/>
</dbReference>
<dbReference type="PANTHER" id="PTHR30537:SF5">
    <property type="entry name" value="HTH-TYPE TRANSCRIPTIONAL ACTIVATOR TTDR-RELATED"/>
    <property type="match status" value="1"/>
</dbReference>
<dbReference type="CDD" id="cd08422">
    <property type="entry name" value="PBP2_CrgA_like"/>
    <property type="match status" value="1"/>
</dbReference>
<dbReference type="InterPro" id="IPR000847">
    <property type="entry name" value="LysR_HTH_N"/>
</dbReference>
<sequence>MEPSLDDIALFVEVARRKNFSRAAEALDMPVSTLSRRISELERRLGVRLLNRSTRKIELTEAGGVYFERCQNVVAEARIAHEQLLEVAQQPKGRLRISMPVSFSLSFMPVIFRDFCEKYPDIECDIDLNTHEVDLLADAFDLVLRFGVQPDSGVISRRIADMAMGLYASSEYLASHGSPVLPAELPRHQCLRTHGNRRSSTWVLASGKQTEEVTVSGRLSINNMGMLQRLAVQGVGIAPLPIYCPIEADGGELLQRVLPDWQLRPMPLMALFPSRLMPAKVRVFIEFLQERLASLPAREHFVPRELAHGAGARLDGQRLHA</sequence>
<evidence type="ECO:0000256" key="4">
    <source>
        <dbReference type="ARBA" id="ARBA00023163"/>
    </source>
</evidence>
<evidence type="ECO:0000313" key="7">
    <source>
        <dbReference type="Proteomes" id="UP000214603"/>
    </source>
</evidence>
<dbReference type="GO" id="GO:0003700">
    <property type="term" value="F:DNA-binding transcription factor activity"/>
    <property type="evidence" value="ECO:0007669"/>
    <property type="project" value="InterPro"/>
</dbReference>
<keyword evidence="7" id="KW-1185">Reference proteome</keyword>
<dbReference type="OrthoDB" id="116299at2"/>
<dbReference type="Gene3D" id="3.40.190.290">
    <property type="match status" value="1"/>
</dbReference>
<dbReference type="Gene3D" id="1.10.10.10">
    <property type="entry name" value="Winged helix-like DNA-binding domain superfamily/Winged helix DNA-binding domain"/>
    <property type="match status" value="1"/>
</dbReference>
<evidence type="ECO:0000256" key="1">
    <source>
        <dbReference type="ARBA" id="ARBA00009437"/>
    </source>
</evidence>
<dbReference type="EMBL" id="NJIH01000008">
    <property type="protein sequence ID" value="OWT58185.1"/>
    <property type="molecule type" value="Genomic_DNA"/>
</dbReference>
<keyword evidence="4" id="KW-0804">Transcription</keyword>
<evidence type="ECO:0000313" key="6">
    <source>
        <dbReference type="EMBL" id="OWT58185.1"/>
    </source>
</evidence>
<name>A0A225MA45_9BURK</name>
<dbReference type="AlphaFoldDB" id="A0A225MA45"/>
<dbReference type="PROSITE" id="PS50931">
    <property type="entry name" value="HTH_LYSR"/>
    <property type="match status" value="1"/>
</dbReference>
<dbReference type="SUPFAM" id="SSF46785">
    <property type="entry name" value="Winged helix' DNA-binding domain"/>
    <property type="match status" value="1"/>
</dbReference>
<accession>A0A225MA45</accession>
<dbReference type="InterPro" id="IPR005119">
    <property type="entry name" value="LysR_subst-bd"/>
</dbReference>
<keyword evidence="3" id="KW-0238">DNA-binding</keyword>
<dbReference type="Pfam" id="PF00126">
    <property type="entry name" value="HTH_1"/>
    <property type="match status" value="1"/>
</dbReference>
<gene>
    <name evidence="6" type="ORF">CEY11_14365</name>
</gene>
<comment type="caution">
    <text evidence="6">The sequence shown here is derived from an EMBL/GenBank/DDBJ whole genome shotgun (WGS) entry which is preliminary data.</text>
</comment>
<dbReference type="GO" id="GO:0006351">
    <property type="term" value="P:DNA-templated transcription"/>
    <property type="evidence" value="ECO:0007669"/>
    <property type="project" value="TreeGrafter"/>
</dbReference>
<evidence type="ECO:0000256" key="2">
    <source>
        <dbReference type="ARBA" id="ARBA00023015"/>
    </source>
</evidence>
<proteinExistence type="inferred from homology"/>
<protein>
    <submittedName>
        <fullName evidence="6">LysR family transcriptional regulator</fullName>
    </submittedName>
</protein>
<dbReference type="PANTHER" id="PTHR30537">
    <property type="entry name" value="HTH-TYPE TRANSCRIPTIONAL REGULATOR"/>
    <property type="match status" value="1"/>
</dbReference>
<evidence type="ECO:0000259" key="5">
    <source>
        <dbReference type="PROSITE" id="PS50931"/>
    </source>
</evidence>
<reference evidence="7" key="1">
    <citation type="submission" date="2017-06" db="EMBL/GenBank/DDBJ databases">
        <title>Herbaspirillum phytohormonus sp. nov., isolated from the root nodule of Robinia pseudoacacia in lead-zinc mine.</title>
        <authorList>
            <person name="Fan M."/>
            <person name="Lin Y."/>
        </authorList>
    </citation>
    <scope>NUCLEOTIDE SEQUENCE [LARGE SCALE GENOMIC DNA]</scope>
    <source>
        <strain evidence="7">SC-089</strain>
    </source>
</reference>
<dbReference type="RefSeq" id="WP_088604097.1">
    <property type="nucleotide sequence ID" value="NZ_NJIH01000008.1"/>
</dbReference>